<dbReference type="InterPro" id="IPR023214">
    <property type="entry name" value="HAD_sf"/>
</dbReference>
<dbReference type="PROSITE" id="PS50969">
    <property type="entry name" value="FCP1"/>
    <property type="match status" value="1"/>
</dbReference>
<dbReference type="GO" id="GO:0016791">
    <property type="term" value="F:phosphatase activity"/>
    <property type="evidence" value="ECO:0007669"/>
    <property type="project" value="InterPro"/>
</dbReference>
<dbReference type="Pfam" id="PF03031">
    <property type="entry name" value="NIF"/>
    <property type="match status" value="1"/>
</dbReference>
<dbReference type="NCBIfam" id="TIGR02251">
    <property type="entry name" value="HIF-SF_euk"/>
    <property type="match status" value="1"/>
</dbReference>
<dbReference type="FunFam" id="3.40.50.1000:FF:000184">
    <property type="entry name" value="Uncharacterized protein"/>
    <property type="match status" value="1"/>
</dbReference>
<organism evidence="4 5">
    <name type="scientific">Euplotes crassus</name>
    <dbReference type="NCBI Taxonomy" id="5936"/>
    <lineage>
        <taxon>Eukaryota</taxon>
        <taxon>Sar</taxon>
        <taxon>Alveolata</taxon>
        <taxon>Ciliophora</taxon>
        <taxon>Intramacronucleata</taxon>
        <taxon>Spirotrichea</taxon>
        <taxon>Hypotrichia</taxon>
        <taxon>Euplotida</taxon>
        <taxon>Euplotidae</taxon>
        <taxon>Moneuplotes</taxon>
    </lineage>
</organism>
<feature type="compositionally biased region" description="Low complexity" evidence="2">
    <location>
        <begin position="238"/>
        <end position="251"/>
    </location>
</feature>
<evidence type="ECO:0000313" key="4">
    <source>
        <dbReference type="EMBL" id="CAI2384920.1"/>
    </source>
</evidence>
<feature type="compositionally biased region" description="Basic and acidic residues" evidence="2">
    <location>
        <begin position="74"/>
        <end position="83"/>
    </location>
</feature>
<dbReference type="Proteomes" id="UP001295684">
    <property type="component" value="Unassembled WGS sequence"/>
</dbReference>
<dbReference type="InterPro" id="IPR036412">
    <property type="entry name" value="HAD-like_sf"/>
</dbReference>
<dbReference type="InterPro" id="IPR004274">
    <property type="entry name" value="FCP1_dom"/>
</dbReference>
<dbReference type="AlphaFoldDB" id="A0AAD2D9W3"/>
<accession>A0AAD2D9W3</accession>
<feature type="region of interest" description="Disordered" evidence="2">
    <location>
        <begin position="235"/>
        <end position="277"/>
    </location>
</feature>
<evidence type="ECO:0000259" key="3">
    <source>
        <dbReference type="PROSITE" id="PS50969"/>
    </source>
</evidence>
<feature type="coiled-coil region" evidence="1">
    <location>
        <begin position="314"/>
        <end position="341"/>
    </location>
</feature>
<dbReference type="InterPro" id="IPR050365">
    <property type="entry name" value="TIM50"/>
</dbReference>
<keyword evidence="5" id="KW-1185">Reference proteome</keyword>
<evidence type="ECO:0000313" key="5">
    <source>
        <dbReference type="Proteomes" id="UP001295684"/>
    </source>
</evidence>
<name>A0AAD2D9W3_EUPCR</name>
<keyword evidence="1" id="KW-0175">Coiled coil</keyword>
<dbReference type="SMART" id="SM00577">
    <property type="entry name" value="CPDc"/>
    <property type="match status" value="1"/>
</dbReference>
<feature type="domain" description="FCP1 homology" evidence="3">
    <location>
        <begin position="553"/>
        <end position="716"/>
    </location>
</feature>
<feature type="compositionally biased region" description="Polar residues" evidence="2">
    <location>
        <begin position="268"/>
        <end position="277"/>
    </location>
</feature>
<dbReference type="EMBL" id="CAMPGE010027271">
    <property type="protein sequence ID" value="CAI2384920.1"/>
    <property type="molecule type" value="Genomic_DNA"/>
</dbReference>
<dbReference type="Gene3D" id="3.40.50.1000">
    <property type="entry name" value="HAD superfamily/HAD-like"/>
    <property type="match status" value="1"/>
</dbReference>
<proteinExistence type="predicted"/>
<sequence>MSKYGTDAQSNGSAEGLRNLGAKLRKIHRNSSAGDPKEAYLNHAQKSKYISQQLEENKDHYGYSSSHNDNPYKNTERDPRLEDAPESDIFDPCFGFPDGDGEKRRISSIVKLVNARDPINKVFESSVNLANKDAWKRRSIFLSKAKQFEPEMSRPDHRNTVINQSPDPAPLVASLSKEDSMEDELWGNVDEGIGEYDRVIPVITPPKCMAALLDRFLPVGISNLLRQSTRFSHSFHVGGSSKKSPGDSSMSTAKFRSRIATRTEESKNTYTNNSENTGFFGYQKNSDIFKENAVPSADDPYNFEEEKWITEKTLNQNRESLKNYENEKKHMDRLIDKNSAQAKDPHKEPFEDEAMKRIAEIDNKKRALSEIHVKPKKNLNSIVSKATPFTVDTSSQRRSEADGYKNAEETCSNKSKSDDRTSVDVWRASQPIEPKKEDLVRQDSDQKDQILDQWLSRDRDGNATITEDVDAEDREDSSRMSQSTVGANDFKTTVAKPNIVENPQNQNEEEEENELHKIHMLQSLQALQYMKKVRLPPIDELRDKMVFLPPPKNPNIKKTLIFDMDETLIHCVDDIELERPQVILDVEFEDGEIVEAGINVRPFAIDCLKAANELFQVIVFTASHKCYADVVLDHLDPTGELIQYRLYRDSCYKTEDNVYIKDLRIVQNRELCDLVIVDNAVYSFGFQLDNGIPIIPYYEDPEDEELYHLIPYLDILAEEGDIRDKNREAFQLREMAKENTEELNYFENN</sequence>
<feature type="compositionally biased region" description="Basic and acidic residues" evidence="2">
    <location>
        <begin position="433"/>
        <end position="461"/>
    </location>
</feature>
<dbReference type="CDD" id="cd07521">
    <property type="entry name" value="HAD_FCP1-like"/>
    <property type="match status" value="1"/>
</dbReference>
<comment type="caution">
    <text evidence="4">The sequence shown here is derived from an EMBL/GenBank/DDBJ whole genome shotgun (WGS) entry which is preliminary data.</text>
</comment>
<feature type="compositionally biased region" description="Polar residues" evidence="2">
    <location>
        <begin position="63"/>
        <end position="73"/>
    </location>
</feature>
<reference evidence="4" key="1">
    <citation type="submission" date="2023-07" db="EMBL/GenBank/DDBJ databases">
        <authorList>
            <consortium name="AG Swart"/>
            <person name="Singh M."/>
            <person name="Singh A."/>
            <person name="Seah K."/>
            <person name="Emmerich C."/>
        </authorList>
    </citation>
    <scope>NUCLEOTIDE SEQUENCE</scope>
    <source>
        <strain evidence="4">DP1</strain>
    </source>
</reference>
<dbReference type="InterPro" id="IPR011948">
    <property type="entry name" value="Dullard_phosphatase"/>
</dbReference>
<feature type="region of interest" description="Disordered" evidence="2">
    <location>
        <begin position="1"/>
        <end position="89"/>
    </location>
</feature>
<protein>
    <recommendedName>
        <fullName evidence="3">FCP1 homology domain-containing protein</fullName>
    </recommendedName>
</protein>
<dbReference type="PANTHER" id="PTHR12210">
    <property type="entry name" value="DULLARD PROTEIN PHOSPHATASE"/>
    <property type="match status" value="1"/>
</dbReference>
<feature type="compositionally biased region" description="Basic and acidic residues" evidence="2">
    <location>
        <begin position="395"/>
        <end position="408"/>
    </location>
</feature>
<dbReference type="SUPFAM" id="SSF56784">
    <property type="entry name" value="HAD-like"/>
    <property type="match status" value="1"/>
</dbReference>
<evidence type="ECO:0000256" key="1">
    <source>
        <dbReference type="SAM" id="Coils"/>
    </source>
</evidence>
<gene>
    <name evidence="4" type="ORF">ECRASSUSDP1_LOCUS26460</name>
</gene>
<evidence type="ECO:0000256" key="2">
    <source>
        <dbReference type="SAM" id="MobiDB-lite"/>
    </source>
</evidence>
<feature type="region of interest" description="Disordered" evidence="2">
    <location>
        <begin position="390"/>
        <end position="512"/>
    </location>
</feature>